<dbReference type="EMBL" id="JAQYXL010000001">
    <property type="protein sequence ID" value="MEN3228332.1"/>
    <property type="molecule type" value="Genomic_DNA"/>
</dbReference>
<proteinExistence type="predicted"/>
<name>A0ABU9ZAI5_9HYPH</name>
<organism evidence="2 3">
    <name type="scientific">Methylorubrum rhodesianum</name>
    <dbReference type="NCBI Taxonomy" id="29427"/>
    <lineage>
        <taxon>Bacteria</taxon>
        <taxon>Pseudomonadati</taxon>
        <taxon>Pseudomonadota</taxon>
        <taxon>Alphaproteobacteria</taxon>
        <taxon>Hyphomicrobiales</taxon>
        <taxon>Methylobacteriaceae</taxon>
        <taxon>Methylorubrum</taxon>
    </lineage>
</organism>
<comment type="caution">
    <text evidence="2">The sequence shown here is derived from an EMBL/GenBank/DDBJ whole genome shotgun (WGS) entry which is preliminary data.</text>
</comment>
<evidence type="ECO:0000313" key="2">
    <source>
        <dbReference type="EMBL" id="MEN3228332.1"/>
    </source>
</evidence>
<evidence type="ECO:0000259" key="1">
    <source>
        <dbReference type="Pfam" id="PF08751"/>
    </source>
</evidence>
<reference evidence="2 3" key="1">
    <citation type="journal article" date="2023" name="PLoS ONE">
        <title>Complete genome assembly of Hawai'i environmental nontuberculous mycobacteria reveals unexpected co-isolation with methylobacteria.</title>
        <authorList>
            <person name="Hendrix J."/>
            <person name="Epperson L.E."/>
            <person name="Tong E.I."/>
            <person name="Chan Y.L."/>
            <person name="Hasan N.A."/>
            <person name="Dawrs S.N."/>
            <person name="Norton G.J."/>
            <person name="Virdi R."/>
            <person name="Crooks J.L."/>
            <person name="Chan E.D."/>
            <person name="Honda J.R."/>
            <person name="Strong M."/>
        </authorList>
    </citation>
    <scope>NUCLEOTIDE SEQUENCE [LARGE SCALE GENOMIC DNA]</scope>
    <source>
        <strain evidence="2 3">NJH_HI01</strain>
    </source>
</reference>
<protein>
    <submittedName>
        <fullName evidence="2">MobF family relaxase</fullName>
    </submittedName>
</protein>
<dbReference type="Pfam" id="PF08751">
    <property type="entry name" value="TrwC"/>
    <property type="match status" value="1"/>
</dbReference>
<dbReference type="RefSeq" id="WP_012752679.1">
    <property type="nucleotide sequence ID" value="NZ_JAQYXL010000001.1"/>
</dbReference>
<sequence>MTASLHRLGAGAEAGLYYTNDSAREARPDRRDEYYLAEGGGVWWSTGESVVRYGASIEAASFRDLCAGRDPRNGRPLVRGAGEGHWAGQDMTLTPGKSVSVLWMAGDVEQRAAIEAAHHAAVERALAFVDAEGLVTVRTGAGGSEKHCPADLIVARFAHFTTREGDPNLHTHCVILNVAGAPAQARSGRYSRSSHLTIDPERLYEYQRVVGAAYRAALAQGLRERFGFRYREAGL</sequence>
<dbReference type="NCBIfam" id="NF041492">
    <property type="entry name" value="MobF"/>
    <property type="match status" value="1"/>
</dbReference>
<gene>
    <name evidence="2" type="primary">mobF</name>
    <name evidence="2" type="ORF">PUR21_11910</name>
</gene>
<dbReference type="Proteomes" id="UP001404845">
    <property type="component" value="Unassembled WGS sequence"/>
</dbReference>
<dbReference type="SUPFAM" id="SSF55464">
    <property type="entry name" value="Origin of replication-binding domain, RBD-like"/>
    <property type="match status" value="1"/>
</dbReference>
<accession>A0ABU9ZAI5</accession>
<feature type="domain" description="TrwC relaxase" evidence="1">
    <location>
        <begin position="15"/>
        <end position="232"/>
    </location>
</feature>
<dbReference type="InterPro" id="IPR014862">
    <property type="entry name" value="TrwC"/>
</dbReference>
<evidence type="ECO:0000313" key="3">
    <source>
        <dbReference type="Proteomes" id="UP001404845"/>
    </source>
</evidence>
<keyword evidence="3" id="KW-1185">Reference proteome</keyword>